<dbReference type="Pfam" id="PF13738">
    <property type="entry name" value="Pyr_redox_3"/>
    <property type="match status" value="1"/>
</dbReference>
<dbReference type="PANTHER" id="PTHR42877:SF4">
    <property type="entry name" value="FAD_NAD(P)-BINDING DOMAIN-CONTAINING PROTEIN-RELATED"/>
    <property type="match status" value="1"/>
</dbReference>
<gene>
    <name evidence="1" type="ORF">O4328_21170</name>
    <name evidence="2" type="ORF">Q5707_41250</name>
</gene>
<dbReference type="Proteomes" id="UP001066327">
    <property type="component" value="Unassembled WGS sequence"/>
</dbReference>
<proteinExistence type="predicted"/>
<keyword evidence="3" id="KW-1185">Reference proteome</keyword>
<dbReference type="SUPFAM" id="SSF51905">
    <property type="entry name" value="FAD/NAD(P)-binding domain"/>
    <property type="match status" value="1"/>
</dbReference>
<dbReference type="InterPro" id="IPR051209">
    <property type="entry name" value="FAD-bind_Monooxygenase_sf"/>
</dbReference>
<evidence type="ECO:0000313" key="2">
    <source>
        <dbReference type="EMBL" id="WLF51898.1"/>
    </source>
</evidence>
<evidence type="ECO:0000313" key="3">
    <source>
        <dbReference type="Proteomes" id="UP001066327"/>
    </source>
</evidence>
<geneLocation type="plasmid" evidence="2 4">
    <name>pRho-VOC14-L</name>
</geneLocation>
<reference evidence="2" key="2">
    <citation type="submission" date="2023-07" db="EMBL/GenBank/DDBJ databases">
        <title>Genomic analysis of Rhodococcus opacus VOC-14 with glycol ethers degradation activity.</title>
        <authorList>
            <person name="Narkevich D.A."/>
            <person name="Hlushen A.M."/>
            <person name="Akhremchuk A.E."/>
            <person name="Sikolenko M.A."/>
            <person name="Valentovich L.N."/>
        </authorList>
    </citation>
    <scope>NUCLEOTIDE SEQUENCE</scope>
    <source>
        <strain evidence="2">VOC-14</strain>
        <plasmid evidence="2">pRho-VOC14-L</plasmid>
    </source>
</reference>
<dbReference type="RefSeq" id="WP_241031793.1">
    <property type="nucleotide sequence ID" value="NZ_CP130956.1"/>
</dbReference>
<evidence type="ECO:0000313" key="4">
    <source>
        <dbReference type="Proteomes" id="UP001231166"/>
    </source>
</evidence>
<dbReference type="PRINTS" id="PR00368">
    <property type="entry name" value="FADPNR"/>
</dbReference>
<accession>A0AAX3YRV4</accession>
<dbReference type="EC" id="1.14.13.-" evidence="2"/>
<dbReference type="GO" id="GO:0016491">
    <property type="term" value="F:oxidoreductase activity"/>
    <property type="evidence" value="ECO:0007669"/>
    <property type="project" value="UniProtKB-KW"/>
</dbReference>
<dbReference type="AlphaFoldDB" id="A0AAX3YRV4"/>
<evidence type="ECO:0000313" key="1">
    <source>
        <dbReference type="EMBL" id="MCZ4586168.1"/>
    </source>
</evidence>
<dbReference type="EMBL" id="JAPWIS010000010">
    <property type="protein sequence ID" value="MCZ4586168.1"/>
    <property type="molecule type" value="Genomic_DNA"/>
</dbReference>
<keyword evidence="2" id="KW-0614">Plasmid</keyword>
<dbReference type="Gene3D" id="3.50.50.60">
    <property type="entry name" value="FAD/NAD(P)-binding domain"/>
    <property type="match status" value="2"/>
</dbReference>
<sequence>MALSNTTTESADRDQPEATDFDQQLRDAIGVANIPTLLLVLVQLTGDKRWLDEPYRPVRSRGVDDNDTGGLSTEIQDRIRDGAFDAIRVWHRDGEIAVPEPSPELLVEMMTASEGAPVPEKYAGIMTARLKSFSEPDTPSLNGLVPAGFTALIVGAGMSGICAAIKFQQAGVPYIIVEKQSNTGGVWHSHRYPGCSVDTPSHLYSYTFDGGDWSRYFPPQAEIDEYFRGAARRNGIYDEIRFGTEVLASEYDECEHIWVSRLRNPDGTEEIIRTNVLISAVGLFAEPIVPDIAGLDEFDGPVVHTARWDSELDLTGKRVAVVGTGASAMQLAPAIVDDVHSLTIFQRSRQWAAPFPKFHKPVPDPIRFLMREVPLYQHWYRIRLSWIFDSKTYPSLQKDPNWEDTQHSINAINAGHRRFFERYIREELGDREDLAPNVIPNYPPYGKRMLLDNGWFRMLTRPEVTLVDNADDGIDHISGNTIHTRNGNSYEVDVIILATGYNVARMLSPLPIKGRNGLSIRDAWDDTDPRAYLGTVVPDFPNLFVLYGPNTQLGHGGAFIFVMECQIDYVLKTLRAMFEAGVGEVECRRDVFETYNDAVQERHQQMIWTHQGMTTYVRNDKGRVVGNNPWELVEFWSLLNNADLGDYHLVENAVEVGVR</sequence>
<dbReference type="PANTHER" id="PTHR42877">
    <property type="entry name" value="L-ORNITHINE N(5)-MONOOXYGENASE-RELATED"/>
    <property type="match status" value="1"/>
</dbReference>
<dbReference type="EMBL" id="CP130956">
    <property type="protein sequence ID" value="WLF51898.1"/>
    <property type="molecule type" value="Genomic_DNA"/>
</dbReference>
<protein>
    <submittedName>
        <fullName evidence="2">NAD(P)/FAD-dependent oxidoreductase</fullName>
        <ecNumber evidence="2">1.14.13.-</ecNumber>
    </submittedName>
</protein>
<keyword evidence="2" id="KW-0560">Oxidoreductase</keyword>
<dbReference type="Proteomes" id="UP001231166">
    <property type="component" value="Plasmid pRho-VOC14-L"/>
</dbReference>
<reference evidence="1" key="1">
    <citation type="submission" date="2022-12" db="EMBL/GenBank/DDBJ databases">
        <authorList>
            <person name="Krivoruchko A.V."/>
            <person name="Elkin A."/>
        </authorList>
    </citation>
    <scope>NUCLEOTIDE SEQUENCE</scope>
    <source>
        <strain evidence="1">IEGM 249</strain>
    </source>
</reference>
<name>A0AAX3YRV4_RHOOP</name>
<dbReference type="InterPro" id="IPR036188">
    <property type="entry name" value="FAD/NAD-bd_sf"/>
</dbReference>
<organism evidence="2 4">
    <name type="scientific">Rhodococcus opacus</name>
    <name type="common">Nocardia opaca</name>
    <dbReference type="NCBI Taxonomy" id="37919"/>
    <lineage>
        <taxon>Bacteria</taxon>
        <taxon>Bacillati</taxon>
        <taxon>Actinomycetota</taxon>
        <taxon>Actinomycetes</taxon>
        <taxon>Mycobacteriales</taxon>
        <taxon>Nocardiaceae</taxon>
        <taxon>Rhodococcus</taxon>
    </lineage>
</organism>